<protein>
    <submittedName>
        <fullName evidence="2">DUF2214 family protein</fullName>
    </submittedName>
</protein>
<name>A0ABS5ZKK7_9GAMM</name>
<keyword evidence="1" id="KW-0812">Transmembrane</keyword>
<feature type="transmembrane region" description="Helical" evidence="1">
    <location>
        <begin position="40"/>
        <end position="64"/>
    </location>
</feature>
<dbReference type="Proteomes" id="UP000690515">
    <property type="component" value="Unassembled WGS sequence"/>
</dbReference>
<gene>
    <name evidence="2" type="ORF">KCG35_21030</name>
</gene>
<evidence type="ECO:0000313" key="2">
    <source>
        <dbReference type="EMBL" id="MBU2713547.1"/>
    </source>
</evidence>
<dbReference type="Pfam" id="PF09980">
    <property type="entry name" value="DUF2214"/>
    <property type="match status" value="1"/>
</dbReference>
<proteinExistence type="predicted"/>
<feature type="transmembrane region" description="Helical" evidence="1">
    <location>
        <begin position="76"/>
        <end position="97"/>
    </location>
</feature>
<dbReference type="EMBL" id="JAGSOY010000086">
    <property type="protein sequence ID" value="MBU2713547.1"/>
    <property type="molecule type" value="Genomic_DNA"/>
</dbReference>
<keyword evidence="1" id="KW-1133">Transmembrane helix</keyword>
<comment type="caution">
    <text evidence="2">The sequence shown here is derived from an EMBL/GenBank/DDBJ whole genome shotgun (WGS) entry which is preliminary data.</text>
</comment>
<dbReference type="RefSeq" id="WP_215821832.1">
    <property type="nucleotide sequence ID" value="NZ_JAGSOY010000086.1"/>
</dbReference>
<keyword evidence="1" id="KW-0472">Membrane</keyword>
<feature type="transmembrane region" description="Helical" evidence="1">
    <location>
        <begin position="118"/>
        <end position="138"/>
    </location>
</feature>
<organism evidence="2 3">
    <name type="scientific">Zooshikella harenae</name>
    <dbReference type="NCBI Taxonomy" id="2827238"/>
    <lineage>
        <taxon>Bacteria</taxon>
        <taxon>Pseudomonadati</taxon>
        <taxon>Pseudomonadota</taxon>
        <taxon>Gammaproteobacteria</taxon>
        <taxon>Oceanospirillales</taxon>
        <taxon>Zooshikellaceae</taxon>
        <taxon>Zooshikella</taxon>
    </lineage>
</organism>
<evidence type="ECO:0000256" key="1">
    <source>
        <dbReference type="SAM" id="Phobius"/>
    </source>
</evidence>
<evidence type="ECO:0000313" key="3">
    <source>
        <dbReference type="Proteomes" id="UP000690515"/>
    </source>
</evidence>
<feature type="transmembrane region" description="Helical" evidence="1">
    <location>
        <begin position="6"/>
        <end position="28"/>
    </location>
</feature>
<keyword evidence="3" id="KW-1185">Reference proteome</keyword>
<reference evidence="2 3" key="1">
    <citation type="submission" date="2021-04" db="EMBL/GenBank/DDBJ databases">
        <authorList>
            <person name="Pira H."/>
            <person name="Risdian C."/>
            <person name="Wink J."/>
        </authorList>
    </citation>
    <scope>NUCLEOTIDE SEQUENCE [LARGE SCALE GENOMIC DNA]</scope>
    <source>
        <strain evidence="2 3">WH53</strain>
    </source>
</reference>
<dbReference type="InterPro" id="IPR018706">
    <property type="entry name" value="DUF2214_membrane"/>
</dbReference>
<accession>A0ABS5ZKK7</accession>
<sequence length="144" mass="16120">MVEIIVRYVHFIGIIGLGATLVAEHLLISTELSAQQIKKIARIDAVYGISALVTLIAGLLLWFVVGKPADYYLKNWIFHTKISLFILIVILSIYPTIFFIKNRNSTLSKISVSKAIPIILRVELTLFLLLPFLALMVARGYGSF</sequence>